<evidence type="ECO:0008006" key="3">
    <source>
        <dbReference type="Google" id="ProtNLM"/>
    </source>
</evidence>
<protein>
    <recommendedName>
        <fullName evidence="3">PiggyBac transposable element-derived protein domain-containing protein</fullName>
    </recommendedName>
</protein>
<organism evidence="1 2">
    <name type="scientific">Popillia japonica</name>
    <name type="common">Japanese beetle</name>
    <dbReference type="NCBI Taxonomy" id="7064"/>
    <lineage>
        <taxon>Eukaryota</taxon>
        <taxon>Metazoa</taxon>
        <taxon>Ecdysozoa</taxon>
        <taxon>Arthropoda</taxon>
        <taxon>Hexapoda</taxon>
        <taxon>Insecta</taxon>
        <taxon>Pterygota</taxon>
        <taxon>Neoptera</taxon>
        <taxon>Endopterygota</taxon>
        <taxon>Coleoptera</taxon>
        <taxon>Polyphaga</taxon>
        <taxon>Scarabaeiformia</taxon>
        <taxon>Scarabaeidae</taxon>
        <taxon>Rutelinae</taxon>
        <taxon>Popillia</taxon>
    </lineage>
</organism>
<gene>
    <name evidence="1" type="ORF">QE152_g20835</name>
</gene>
<reference evidence="1 2" key="1">
    <citation type="journal article" date="2024" name="BMC Genomics">
        <title>De novo assembly and annotation of Popillia japonica's genome with initial clues to its potential as an invasive pest.</title>
        <authorList>
            <person name="Cucini C."/>
            <person name="Boschi S."/>
            <person name="Funari R."/>
            <person name="Cardaioli E."/>
            <person name="Iannotti N."/>
            <person name="Marturano G."/>
            <person name="Paoli F."/>
            <person name="Bruttini M."/>
            <person name="Carapelli A."/>
            <person name="Frati F."/>
            <person name="Nardi F."/>
        </authorList>
    </citation>
    <scope>NUCLEOTIDE SEQUENCE [LARGE SCALE GENOMIC DNA]</scope>
    <source>
        <strain evidence="1">DMR45628</strain>
    </source>
</reference>
<dbReference type="Proteomes" id="UP001458880">
    <property type="component" value="Unassembled WGS sequence"/>
</dbReference>
<name>A0AAW1KLM5_POPJA</name>
<sequence>MKTLHQRGGETEKLEAILEYNKAKAHIDLADQIKAYSHCLRRGTKWYRKLAVEIFLGSTIVNTHLVFKQVTQENISIIEFRKKICLSLLRLSETTETTEDEANTPETAHVLQEQSSRLRCMLSRYES</sequence>
<dbReference type="AlphaFoldDB" id="A0AAW1KLM5"/>
<keyword evidence="2" id="KW-1185">Reference proteome</keyword>
<comment type="caution">
    <text evidence="1">The sequence shown here is derived from an EMBL/GenBank/DDBJ whole genome shotgun (WGS) entry which is preliminary data.</text>
</comment>
<evidence type="ECO:0000313" key="1">
    <source>
        <dbReference type="EMBL" id="KAK9721568.1"/>
    </source>
</evidence>
<dbReference type="EMBL" id="JASPKY010000197">
    <property type="protein sequence ID" value="KAK9721568.1"/>
    <property type="molecule type" value="Genomic_DNA"/>
</dbReference>
<evidence type="ECO:0000313" key="2">
    <source>
        <dbReference type="Proteomes" id="UP001458880"/>
    </source>
</evidence>
<proteinExistence type="predicted"/>
<accession>A0AAW1KLM5</accession>